<dbReference type="GO" id="GO:0016740">
    <property type="term" value="F:transferase activity"/>
    <property type="evidence" value="ECO:0007669"/>
    <property type="project" value="UniProtKB-KW"/>
</dbReference>
<dbReference type="Proteomes" id="UP000727654">
    <property type="component" value="Unassembled WGS sequence"/>
</dbReference>
<dbReference type="InterPro" id="IPR003673">
    <property type="entry name" value="CoA-Trfase_fam_III"/>
</dbReference>
<dbReference type="InterPro" id="IPR023606">
    <property type="entry name" value="CoA-Trfase_III_dom_1_sf"/>
</dbReference>
<organism evidence="2 3">
    <name type="scientific">Cupriavidus laharis</name>
    <dbReference type="NCBI Taxonomy" id="151654"/>
    <lineage>
        <taxon>Bacteria</taxon>
        <taxon>Pseudomonadati</taxon>
        <taxon>Pseudomonadota</taxon>
        <taxon>Betaproteobacteria</taxon>
        <taxon>Burkholderiales</taxon>
        <taxon>Burkholderiaceae</taxon>
        <taxon>Cupriavidus</taxon>
    </lineage>
</organism>
<accession>A0ABM8WKL2</accession>
<dbReference type="Gene3D" id="3.30.1540.10">
    <property type="entry name" value="formyl-coa transferase, domain 3"/>
    <property type="match status" value="1"/>
</dbReference>
<dbReference type="EC" id="2.8.3.19" evidence="2"/>
<dbReference type="PANTHER" id="PTHR48228:SF5">
    <property type="entry name" value="ALPHA-METHYLACYL-COA RACEMASE"/>
    <property type="match status" value="1"/>
</dbReference>
<evidence type="ECO:0000256" key="1">
    <source>
        <dbReference type="SAM" id="MobiDB-lite"/>
    </source>
</evidence>
<dbReference type="InterPro" id="IPR044855">
    <property type="entry name" value="CoA-Trfase_III_dom3_sf"/>
</dbReference>
<gene>
    <name evidence="2" type="primary">uctC_2</name>
    <name evidence="2" type="ORF">LMG23992_00959</name>
</gene>
<reference evidence="2 3" key="1">
    <citation type="submission" date="2021-08" db="EMBL/GenBank/DDBJ databases">
        <authorList>
            <person name="Peeters C."/>
        </authorList>
    </citation>
    <scope>NUCLEOTIDE SEQUENCE [LARGE SCALE GENOMIC DNA]</scope>
    <source>
        <strain evidence="2 3">LMG 23992</strain>
    </source>
</reference>
<comment type="caution">
    <text evidence="2">The sequence shown here is derived from an EMBL/GenBank/DDBJ whole genome shotgun (WGS) entry which is preliminary data.</text>
</comment>
<proteinExistence type="predicted"/>
<keyword evidence="2" id="KW-0808">Transferase</keyword>
<sequence length="370" mass="39392">MESDKKGPLGGLKVLEIAGIGPGPFCGMLLADLGADVVVVDRLQAGADDIDLGPYAISNRGKRSIAVDLKTAEGVETVLKLVESADALIEGMRPGVMERLGLGPDVCLQRNPRLVYGRMTGWGQSGPMAHAAGHDLNYVALSGALWYAGQPGQPPLVPPSLVGDVGGGSMYLAVGLLAGVMHARTTGRGQVVDAAIVDGSAHMTTLLLALQAAGQMQARRGQSLLDGPHWYNTYRCADGHFISVGSLEPKFYRELRERLGLQADPEFDKGYDACHWPQLRDRLSALFSQRSRAEWCALLEGTDACFAPVLTPDEAASHPHMQARGVYSREAGMLQANPAPRFSATPAGKPGAIPRRGQHSESVLRDWQAA</sequence>
<keyword evidence="3" id="KW-1185">Reference proteome</keyword>
<name>A0ABM8WKL2_9BURK</name>
<dbReference type="Gene3D" id="3.40.50.10540">
    <property type="entry name" value="Crotonobetainyl-coa:carnitine coa-transferase, domain 1"/>
    <property type="match status" value="1"/>
</dbReference>
<dbReference type="PANTHER" id="PTHR48228">
    <property type="entry name" value="SUCCINYL-COA--D-CITRAMALATE COA-TRANSFERASE"/>
    <property type="match status" value="1"/>
</dbReference>
<evidence type="ECO:0000313" key="3">
    <source>
        <dbReference type="Proteomes" id="UP000727654"/>
    </source>
</evidence>
<feature type="region of interest" description="Disordered" evidence="1">
    <location>
        <begin position="338"/>
        <end position="370"/>
    </location>
</feature>
<evidence type="ECO:0000313" key="2">
    <source>
        <dbReference type="EMBL" id="CAG9167929.1"/>
    </source>
</evidence>
<protein>
    <submittedName>
        <fullName evidence="2">Acetyl-CoA:oxalate CoA-transferase</fullName>
        <ecNumber evidence="2">2.8.3.19</ecNumber>
    </submittedName>
</protein>
<dbReference type="SUPFAM" id="SSF89796">
    <property type="entry name" value="CoA-transferase family III (CaiB/BaiF)"/>
    <property type="match status" value="1"/>
</dbReference>
<dbReference type="Pfam" id="PF02515">
    <property type="entry name" value="CoA_transf_3"/>
    <property type="match status" value="1"/>
</dbReference>
<dbReference type="EMBL" id="CAJZAI010000002">
    <property type="protein sequence ID" value="CAG9167929.1"/>
    <property type="molecule type" value="Genomic_DNA"/>
</dbReference>
<dbReference type="RefSeq" id="WP_224078644.1">
    <property type="nucleotide sequence ID" value="NZ_CAJZAI010000002.1"/>
</dbReference>
<dbReference type="InterPro" id="IPR050509">
    <property type="entry name" value="CoA-transferase_III"/>
</dbReference>